<dbReference type="Gene3D" id="3.40.50.620">
    <property type="entry name" value="HUPs"/>
    <property type="match status" value="1"/>
</dbReference>
<feature type="binding site" evidence="8">
    <location>
        <position position="187"/>
    </location>
    <ligand>
        <name>ATP</name>
        <dbReference type="ChEBI" id="CHEBI:30616"/>
    </ligand>
</feature>
<feature type="binding site" evidence="8">
    <location>
        <position position="163"/>
    </location>
    <ligand>
        <name>Mg(2+)</name>
        <dbReference type="ChEBI" id="CHEBI:18420"/>
    </ligand>
</feature>
<feature type="binding site" evidence="8">
    <location>
        <begin position="56"/>
        <end position="63"/>
    </location>
    <ligand>
        <name>ATP</name>
        <dbReference type="ChEBI" id="CHEBI:30616"/>
    </ligand>
</feature>
<comment type="subunit">
    <text evidence="8">Homodimer.</text>
</comment>
<feature type="binding site" description="in other chain" evidence="8">
    <location>
        <position position="138"/>
    </location>
    <ligand>
        <name>deamido-NAD(+)</name>
        <dbReference type="ChEBI" id="CHEBI:58437"/>
        <note>ligand shared between two neighboring subunits</note>
    </ligand>
</feature>
<evidence type="ECO:0000256" key="1">
    <source>
        <dbReference type="ARBA" id="ARBA00005859"/>
    </source>
</evidence>
<dbReference type="AlphaFoldDB" id="A0A932HXZ2"/>
<keyword evidence="4 8" id="KW-0547">Nucleotide-binding</keyword>
<dbReference type="EC" id="6.3.1.5" evidence="8 10"/>
<feature type="domain" description="NAD/GMP synthase" evidence="11">
    <location>
        <begin position="37"/>
        <end position="273"/>
    </location>
</feature>
<dbReference type="GO" id="GO:0003952">
    <property type="term" value="F:NAD+ synthase (glutamine-hydrolyzing) activity"/>
    <property type="evidence" value="ECO:0007669"/>
    <property type="project" value="InterPro"/>
</dbReference>
<comment type="similarity">
    <text evidence="1 8 9">Belongs to the NAD synthetase family.</text>
</comment>
<evidence type="ECO:0000256" key="9">
    <source>
        <dbReference type="RuleBase" id="RU003811"/>
    </source>
</evidence>
<dbReference type="GO" id="GO:0008795">
    <property type="term" value="F:NAD+ synthase activity"/>
    <property type="evidence" value="ECO:0007669"/>
    <property type="project" value="UniProtKB-UniRule"/>
</dbReference>
<gene>
    <name evidence="8" type="primary">nadE</name>
    <name evidence="12" type="ORF">HYZ11_09215</name>
</gene>
<dbReference type="NCBIfam" id="NF010587">
    <property type="entry name" value="PRK13980.1"/>
    <property type="match status" value="1"/>
</dbReference>
<dbReference type="PANTHER" id="PTHR23090:SF9">
    <property type="entry name" value="GLUTAMINE-DEPENDENT NAD(+) SYNTHETASE"/>
    <property type="match status" value="1"/>
</dbReference>
<dbReference type="FunFam" id="3.40.50.620:FF:000106">
    <property type="entry name" value="Glutamine-dependent NAD(+) synthetase"/>
    <property type="match status" value="1"/>
</dbReference>
<comment type="caution">
    <text evidence="12">The sequence shown here is derived from an EMBL/GenBank/DDBJ whole genome shotgun (WGS) entry which is preliminary data.</text>
</comment>
<dbReference type="GO" id="GO:0009435">
    <property type="term" value="P:NAD+ biosynthetic process"/>
    <property type="evidence" value="ECO:0007669"/>
    <property type="project" value="UniProtKB-UniRule"/>
</dbReference>
<evidence type="ECO:0000313" key="13">
    <source>
        <dbReference type="Proteomes" id="UP000782312"/>
    </source>
</evidence>
<evidence type="ECO:0000256" key="5">
    <source>
        <dbReference type="ARBA" id="ARBA00022840"/>
    </source>
</evidence>
<comment type="function">
    <text evidence="8">Catalyzes the ATP-dependent amidation of deamido-NAD to form NAD. Uses ammonia as a nitrogen source.</text>
</comment>
<evidence type="ECO:0000256" key="2">
    <source>
        <dbReference type="ARBA" id="ARBA00022598"/>
    </source>
</evidence>
<keyword evidence="2 8" id="KW-0436">Ligase</keyword>
<dbReference type="CDD" id="cd00553">
    <property type="entry name" value="NAD_synthase"/>
    <property type="match status" value="1"/>
</dbReference>
<evidence type="ECO:0000256" key="8">
    <source>
        <dbReference type="HAMAP-Rule" id="MF_00193"/>
    </source>
</evidence>
<dbReference type="NCBIfam" id="TIGR00552">
    <property type="entry name" value="nadE"/>
    <property type="match status" value="1"/>
</dbReference>
<reference evidence="12" key="1">
    <citation type="submission" date="2020-07" db="EMBL/GenBank/DDBJ databases">
        <title>Huge and variable diversity of episymbiotic CPR bacteria and DPANN archaea in groundwater ecosystems.</title>
        <authorList>
            <person name="He C.Y."/>
            <person name="Keren R."/>
            <person name="Whittaker M."/>
            <person name="Farag I.F."/>
            <person name="Doudna J."/>
            <person name="Cate J.H.D."/>
            <person name="Banfield J.F."/>
        </authorList>
    </citation>
    <scope>NUCLEOTIDE SEQUENCE</scope>
    <source>
        <strain evidence="12">NC_groundwater_763_Ag_S-0.2um_68_21</strain>
    </source>
</reference>
<dbReference type="Pfam" id="PF02540">
    <property type="entry name" value="NAD_synthase"/>
    <property type="match status" value="1"/>
</dbReference>
<keyword evidence="7 8" id="KW-0520">NAD</keyword>
<comment type="caution">
    <text evidence="8">Lacks conserved residue(s) required for the propagation of feature annotation.</text>
</comment>
<dbReference type="GO" id="GO:0046872">
    <property type="term" value="F:metal ion binding"/>
    <property type="evidence" value="ECO:0007669"/>
    <property type="project" value="UniProtKB-KW"/>
</dbReference>
<evidence type="ECO:0000259" key="11">
    <source>
        <dbReference type="Pfam" id="PF02540"/>
    </source>
</evidence>
<evidence type="ECO:0000313" key="12">
    <source>
        <dbReference type="EMBL" id="MBI3127769.1"/>
    </source>
</evidence>
<evidence type="ECO:0000256" key="3">
    <source>
        <dbReference type="ARBA" id="ARBA00022723"/>
    </source>
</evidence>
<dbReference type="GO" id="GO:0004359">
    <property type="term" value="F:glutaminase activity"/>
    <property type="evidence" value="ECO:0007669"/>
    <property type="project" value="InterPro"/>
</dbReference>
<feature type="binding site" evidence="8">
    <location>
        <position position="158"/>
    </location>
    <ligand>
        <name>ATP</name>
        <dbReference type="ChEBI" id="CHEBI:30616"/>
    </ligand>
</feature>
<dbReference type="InterPro" id="IPR003694">
    <property type="entry name" value="NAD_synthase"/>
</dbReference>
<accession>A0A932HXZ2</accession>
<dbReference type="SUPFAM" id="SSF52402">
    <property type="entry name" value="Adenine nucleotide alpha hydrolases-like"/>
    <property type="match status" value="1"/>
</dbReference>
<dbReference type="PANTHER" id="PTHR23090">
    <property type="entry name" value="NH 3 /GLUTAMINE-DEPENDENT NAD + SYNTHETASE"/>
    <property type="match status" value="1"/>
</dbReference>
<dbReference type="InterPro" id="IPR022310">
    <property type="entry name" value="NAD/GMP_synthase"/>
</dbReference>
<comment type="catalytic activity">
    <reaction evidence="8 10">
        <text>deamido-NAD(+) + NH4(+) + ATP = AMP + diphosphate + NAD(+) + H(+)</text>
        <dbReference type="Rhea" id="RHEA:21188"/>
        <dbReference type="ChEBI" id="CHEBI:15378"/>
        <dbReference type="ChEBI" id="CHEBI:28938"/>
        <dbReference type="ChEBI" id="CHEBI:30616"/>
        <dbReference type="ChEBI" id="CHEBI:33019"/>
        <dbReference type="ChEBI" id="CHEBI:57540"/>
        <dbReference type="ChEBI" id="CHEBI:58437"/>
        <dbReference type="ChEBI" id="CHEBI:456215"/>
        <dbReference type="EC" id="6.3.1.5"/>
    </reaction>
</comment>
<proteinExistence type="inferred from homology"/>
<dbReference type="GO" id="GO:0005524">
    <property type="term" value="F:ATP binding"/>
    <property type="evidence" value="ECO:0007669"/>
    <property type="project" value="UniProtKB-UniRule"/>
</dbReference>
<comment type="pathway">
    <text evidence="8">Cofactor biosynthesis; NAD(+) biosynthesis; NAD(+) from deamido-NAD(+) (ammonia route): step 1/1.</text>
</comment>
<protein>
    <recommendedName>
        <fullName evidence="8 10">NH(3)-dependent NAD(+) synthetase</fullName>
        <ecNumber evidence="8 10">6.3.1.5</ecNumber>
    </recommendedName>
</protein>
<feature type="binding site" evidence="8">
    <location>
        <position position="209"/>
    </location>
    <ligand>
        <name>ATP</name>
        <dbReference type="ChEBI" id="CHEBI:30616"/>
    </ligand>
</feature>
<dbReference type="Proteomes" id="UP000782312">
    <property type="component" value="Unassembled WGS sequence"/>
</dbReference>
<dbReference type="GO" id="GO:0005737">
    <property type="term" value="C:cytoplasm"/>
    <property type="evidence" value="ECO:0007669"/>
    <property type="project" value="InterPro"/>
</dbReference>
<dbReference type="InterPro" id="IPR014729">
    <property type="entry name" value="Rossmann-like_a/b/a_fold"/>
</dbReference>
<keyword evidence="3 8" id="KW-0479">Metal-binding</keyword>
<evidence type="ECO:0000256" key="10">
    <source>
        <dbReference type="RuleBase" id="RU003812"/>
    </source>
</evidence>
<dbReference type="InterPro" id="IPR022926">
    <property type="entry name" value="NH(3)-dep_NAD(+)_synth"/>
</dbReference>
<keyword evidence="5 8" id="KW-0067">ATP-binding</keyword>
<evidence type="ECO:0000256" key="4">
    <source>
        <dbReference type="ARBA" id="ARBA00022741"/>
    </source>
</evidence>
<organism evidence="12 13">
    <name type="scientific">Tectimicrobiota bacterium</name>
    <dbReference type="NCBI Taxonomy" id="2528274"/>
    <lineage>
        <taxon>Bacteria</taxon>
        <taxon>Pseudomonadati</taxon>
        <taxon>Nitrospinota/Tectimicrobiota group</taxon>
        <taxon>Candidatus Tectimicrobiota</taxon>
    </lineage>
</organism>
<evidence type="ECO:0000256" key="7">
    <source>
        <dbReference type="ARBA" id="ARBA00023027"/>
    </source>
</evidence>
<sequence length="295" mass="32703">MDGGYHVSRDGKKRIGDPAREVLAELELEERLTVDLLAGFLRDEVIKVGVRKLVLGLSGGIDSALSAFLAARAMGPGNVTGVVMPYRTSSPQSERDARAVAEASGIQLKIVDISPQVDAYFERFPDADRLRRGNKMARERMTILYDHSALLGALVVGTSNKTELMLGYGTLHGDMASAVNPIGDLFKTQVRQLARWIGVPAAVVDKAPSADLWVGQTDEQELGYTYEEADAVLYRMVDCRWGRSELLAAGFPENLVDGIRRLVQRSQYKRRLPLIAKISHRTIDRDFRYARDWGV</sequence>
<feature type="binding site" evidence="8">
    <location>
        <position position="62"/>
    </location>
    <ligand>
        <name>Mg(2+)</name>
        <dbReference type="ChEBI" id="CHEBI:18420"/>
    </ligand>
</feature>
<name>A0A932HXZ2_UNCTE</name>
<dbReference type="EMBL" id="JACPUR010000019">
    <property type="protein sequence ID" value="MBI3127769.1"/>
    <property type="molecule type" value="Genomic_DNA"/>
</dbReference>
<evidence type="ECO:0000256" key="6">
    <source>
        <dbReference type="ARBA" id="ARBA00022842"/>
    </source>
</evidence>
<keyword evidence="6 8" id="KW-0460">Magnesium</keyword>
<dbReference type="HAMAP" id="MF_00193">
    <property type="entry name" value="NadE_ammonia_dep"/>
    <property type="match status" value="1"/>
</dbReference>